<feature type="domain" description="SpaA-like prealbumin fold" evidence="6">
    <location>
        <begin position="480"/>
        <end position="567"/>
    </location>
</feature>
<evidence type="ECO:0000256" key="4">
    <source>
        <dbReference type="SAM" id="Phobius"/>
    </source>
</evidence>
<dbReference type="Gene3D" id="2.60.40.3930">
    <property type="match status" value="5"/>
</dbReference>
<dbReference type="OrthoDB" id="3169232at2"/>
<feature type="domain" description="SpaA-like prealbumin fold" evidence="6">
    <location>
        <begin position="247"/>
        <end position="297"/>
    </location>
</feature>
<feature type="domain" description="Thioester" evidence="5">
    <location>
        <begin position="85"/>
        <end position="148"/>
    </location>
</feature>
<evidence type="ECO:0000256" key="3">
    <source>
        <dbReference type="ARBA" id="ARBA00022729"/>
    </source>
</evidence>
<protein>
    <submittedName>
        <fullName evidence="8">Cna B domain protein</fullName>
    </submittedName>
</protein>
<keyword evidence="3" id="KW-0732">Signal</keyword>
<sequence>MSAPDPETNRQIGTAPRRRPDMQRLVAMALGLFVASMVLLASPLLAREAQGMAFRNTREQGAVGKYDARTFGVYQNVDDSGKWGVAYCIDQHKDGPLASVGYAAYGKPDQVLSYLMAHGYPNATTICGRAFSPGEARAVTQMAIWQCCGGDVVSECADIDGCRTTALQFLEEAQAYQGPPFSCGTIWTPEDGRYQDVLLTTEANMGWLKVVKSSADRELSDGNPCYALDKACYQVFRDEACTDLACELWTGTDGSSEEVELPVGRYYLRESHAPHGYLLDVTVHAASVERMETRRVELCEEPGRLTHPFEIEKHDGDIAINPRTAEGDALLEDAEFEVRYFAGRYDDVAGLPYVATRTWTIRTRRLDDGRVAAVLGDEGCKVSGADYFRDPVTGGVVFPLGTYAIRESKAPQGYSPSSATCLAWVTTDGTTTSLEKADGWATRTGVDEGALAFLDTVRRGGLAIEKLDAETKASRPLGAASLAGARFKLENASDGPVVVRGTPYPPDATIDCLELVTDENGHAETAADDLPYGSYRVTELSAPEGYLLPEGFTQTIHVHEEGVLVKVPFSDMVKRGDLHLRKKVSDGADALAGVPFRITSTTTGESHIVVTDENGVLDTRTSRIAHSEMTNANDGAKGDDYRVCGTWFSGAAHDGSAVRDDLGALPYDTYRLEELRCKTNEGRELVTLAVTVSRDSYAIDMGTVDDKNLPSIRTSVTTLSTDGGVCAAGETHVTDVIDFAYVTPLTSYSLVGTLVDRTTGQAVLDSDGKPVSSRKDFVSKSEYGTESVEFTFDSTLCGDRDVVVFERLLKGDVEVARHDDPNDKAQTFHVRPSIQTEATDATDADHEIPSCSESAITDSVHMEGLYVGASYSLVGTLVDGVSGEELKDEGGQSLSQSMTFTARSSTESHVLEFRLPAHVGGSSVVVFERLMRNGRPVANHCDVGDPSQTLVRPSIHTEAALKGGGRERQADASETVTDRVSFEGLQARREYRLVGVLVDRADGSPLKADGAQAEVKFTPQAAVGTQELCFDVSAEVVAGRRLVVFERLYQSDELVATHESLEDEGQFVSFPKIETMATDALDGDHLISSCDVQTVCDLMSYEGLEPGAEYVASGTLRDRDSGAELVGGDGTPFGASVTFVPAEPSGSVEVRMDVDATALAGKTVVAFERLAREGRVVAAHEDLGDADQSVFVSSIHTIATDRTTGEHSVRATRDEMVVDHVSYHNLVPGREYRLEGHLVDRGDGKALGDARGVSFVPEEGSGEVIVELPLDAEGLEGRAVVAFERLFDEFGPVAAHEDLEDDDQAVFVGDGPSGARRMPQTGTMSIDWMRLALCAAAILGGVALWHRGRR</sequence>
<dbReference type="eggNOG" id="COG4932">
    <property type="taxonomic scope" value="Bacteria"/>
</dbReference>
<accession>E1QZS0</accession>
<organism evidence="8 9">
    <name type="scientific">Olsenella uli (strain ATCC 49627 / DSM 7084 / CCUG 31166 / CIP 109912 / JCM 12494 / LMG 11480 / NCIMB 702895 / VPI D76D-27C)</name>
    <name type="common">Lactobacillus uli</name>
    <dbReference type="NCBI Taxonomy" id="633147"/>
    <lineage>
        <taxon>Bacteria</taxon>
        <taxon>Bacillati</taxon>
        <taxon>Actinomycetota</taxon>
        <taxon>Coriobacteriia</taxon>
        <taxon>Coriobacteriales</taxon>
        <taxon>Atopobiaceae</taxon>
        <taxon>Olsenella</taxon>
    </lineage>
</organism>
<dbReference type="PANTHER" id="PTHR36108">
    <property type="entry name" value="COLOSSIN-B-RELATED"/>
    <property type="match status" value="1"/>
</dbReference>
<dbReference type="PANTHER" id="PTHR36108:SF13">
    <property type="entry name" value="COLOSSIN-B-RELATED"/>
    <property type="match status" value="1"/>
</dbReference>
<dbReference type="GeneID" id="78512187"/>
<keyword evidence="4" id="KW-0472">Membrane</keyword>
<feature type="domain" description="T-Q ester bond containing" evidence="7">
    <location>
        <begin position="832"/>
        <end position="951"/>
    </location>
</feature>
<evidence type="ECO:0000259" key="7">
    <source>
        <dbReference type="Pfam" id="PF18202"/>
    </source>
</evidence>
<keyword evidence="4" id="KW-0812">Transmembrane</keyword>
<dbReference type="InterPro" id="IPR041033">
    <property type="entry name" value="SpaA_PFL_dom_1"/>
</dbReference>
<dbReference type="Pfam" id="PF17802">
    <property type="entry name" value="SpaA"/>
    <property type="match status" value="2"/>
</dbReference>
<gene>
    <name evidence="8" type="ordered locus">Olsu_0771</name>
</gene>
<dbReference type="InterPro" id="IPR013783">
    <property type="entry name" value="Ig-like_fold"/>
</dbReference>
<evidence type="ECO:0000259" key="6">
    <source>
        <dbReference type="Pfam" id="PF17802"/>
    </source>
</evidence>
<keyword evidence="2" id="KW-0964">Secreted</keyword>
<evidence type="ECO:0000313" key="9">
    <source>
        <dbReference type="Proteomes" id="UP000000333"/>
    </source>
</evidence>
<dbReference type="InterPro" id="IPR041100">
    <property type="entry name" value="TQ"/>
</dbReference>
<evidence type="ECO:0000256" key="1">
    <source>
        <dbReference type="ARBA" id="ARBA00007257"/>
    </source>
</evidence>
<proteinExistence type="inferred from homology"/>
<keyword evidence="4" id="KW-1133">Transmembrane helix</keyword>
<dbReference type="KEGG" id="ols:Olsu_0771"/>
<evidence type="ECO:0000259" key="5">
    <source>
        <dbReference type="Pfam" id="PF08341"/>
    </source>
</evidence>
<keyword evidence="9" id="KW-1185">Reference proteome</keyword>
<dbReference type="STRING" id="633147.Olsu_0771"/>
<feature type="transmembrane region" description="Helical" evidence="4">
    <location>
        <begin position="25"/>
        <end position="46"/>
    </location>
</feature>
<dbReference type="EMBL" id="CP002106">
    <property type="protein sequence ID" value="ADK67884.1"/>
    <property type="molecule type" value="Genomic_DNA"/>
</dbReference>
<feature type="domain" description="T-Q ester bond containing" evidence="7">
    <location>
        <begin position="1071"/>
        <end position="1192"/>
    </location>
</feature>
<name>E1QZS0_OLSUV</name>
<dbReference type="Gene3D" id="2.60.40.10">
    <property type="entry name" value="Immunoglobulins"/>
    <property type="match status" value="3"/>
</dbReference>
<evidence type="ECO:0000256" key="2">
    <source>
        <dbReference type="ARBA" id="ARBA00022525"/>
    </source>
</evidence>
<evidence type="ECO:0000313" key="8">
    <source>
        <dbReference type="EMBL" id="ADK67884.1"/>
    </source>
</evidence>
<dbReference type="Pfam" id="PF18202">
    <property type="entry name" value="TQ"/>
    <property type="match status" value="5"/>
</dbReference>
<comment type="similarity">
    <text evidence="1">Belongs to the serine-aspartate repeat-containing protein (SDr) family.</text>
</comment>
<dbReference type="HOGENOM" id="CLU_004783_1_1_11"/>
<reference evidence="8 9" key="1">
    <citation type="journal article" date="2010" name="Stand. Genomic Sci.">
        <title>Complete genome sequence of Olsenella uli type strain (VPI D76D-27C).</title>
        <authorList>
            <person name="Goker M."/>
            <person name="Held B."/>
            <person name="Lucas S."/>
            <person name="Nolan M."/>
            <person name="Yasawong M."/>
            <person name="Glavina Del Rio T."/>
            <person name="Tice H."/>
            <person name="Cheng J.F."/>
            <person name="Bruce D."/>
            <person name="Detter J.C."/>
            <person name="Tapia R."/>
            <person name="Han C."/>
            <person name="Goodwin L."/>
            <person name="Pitluck S."/>
            <person name="Liolios K."/>
            <person name="Ivanova N."/>
            <person name="Mavromatis K."/>
            <person name="Mikhailova N."/>
            <person name="Pati A."/>
            <person name="Chen A."/>
            <person name="Palaniappan K."/>
            <person name="Land M."/>
            <person name="Hauser L."/>
            <person name="Chang Y.J."/>
            <person name="Jeffries C.D."/>
            <person name="Rohde M."/>
            <person name="Sikorski J."/>
            <person name="Pukall R."/>
            <person name="Woyke T."/>
            <person name="Bristow J."/>
            <person name="Eisen J.A."/>
            <person name="Markowitz V."/>
            <person name="Hugenholtz P."/>
            <person name="Kyrpides N.C."/>
            <person name="Klenk H.P."/>
            <person name="Lapidus A."/>
        </authorList>
    </citation>
    <scope>NUCLEOTIDE SEQUENCE [LARGE SCALE GENOMIC DNA]</scope>
    <source>
        <strain evidence="9">ATCC 49627 / DSM 7084 / CIP 109912 / JCM 12494 / NCIMB 702895 / VPI D76D-27C</strain>
    </source>
</reference>
<feature type="domain" description="T-Q ester bond containing" evidence="7">
    <location>
        <begin position="710"/>
        <end position="830"/>
    </location>
</feature>
<dbReference type="Proteomes" id="UP000000333">
    <property type="component" value="Chromosome"/>
</dbReference>
<dbReference type="RefSeq" id="WP_013251636.1">
    <property type="nucleotide sequence ID" value="NC_014363.1"/>
</dbReference>
<dbReference type="Pfam" id="PF08341">
    <property type="entry name" value="TED"/>
    <property type="match status" value="1"/>
</dbReference>
<dbReference type="GO" id="GO:0005975">
    <property type="term" value="P:carbohydrate metabolic process"/>
    <property type="evidence" value="ECO:0007669"/>
    <property type="project" value="UniProtKB-ARBA"/>
</dbReference>
<feature type="domain" description="T-Q ester bond containing" evidence="7">
    <location>
        <begin position="953"/>
        <end position="1068"/>
    </location>
</feature>
<feature type="transmembrane region" description="Helical" evidence="4">
    <location>
        <begin position="1328"/>
        <end position="1345"/>
    </location>
</feature>
<dbReference type="NCBIfam" id="NF033903">
    <property type="entry name" value="VaFE_rpt"/>
    <property type="match status" value="5"/>
</dbReference>
<feature type="domain" description="T-Q ester bond containing" evidence="7">
    <location>
        <begin position="1194"/>
        <end position="1308"/>
    </location>
</feature>
<dbReference type="InterPro" id="IPR013552">
    <property type="entry name" value="Thioester_dom"/>
</dbReference>